<evidence type="ECO:0000256" key="8">
    <source>
        <dbReference type="SAM" id="MobiDB-lite"/>
    </source>
</evidence>
<evidence type="ECO:0000256" key="4">
    <source>
        <dbReference type="ARBA" id="ARBA00022837"/>
    </source>
</evidence>
<dbReference type="GO" id="GO:0005509">
    <property type="term" value="F:calcium ion binding"/>
    <property type="evidence" value="ECO:0007669"/>
    <property type="project" value="InterPro"/>
</dbReference>
<evidence type="ECO:0000256" key="1">
    <source>
        <dbReference type="ARBA" id="ARBA00022723"/>
    </source>
</evidence>
<reference evidence="11" key="1">
    <citation type="submission" date="2020-05" db="UniProtKB">
        <authorList>
            <consortium name="EnsemblMetazoa"/>
        </authorList>
    </citation>
    <scope>IDENTIFICATION</scope>
    <source>
        <strain evidence="11">Yale</strain>
    </source>
</reference>
<evidence type="ECO:0000256" key="6">
    <source>
        <dbReference type="ARBA" id="ARBA00039180"/>
    </source>
</evidence>
<dbReference type="PROSITE" id="PS50222">
    <property type="entry name" value="EF_HAND_2"/>
    <property type="match status" value="2"/>
</dbReference>
<keyword evidence="3" id="KW-0862">Zinc</keyword>
<keyword evidence="2 7" id="KW-0863">Zinc-finger</keyword>
<dbReference type="Pfam" id="PF13833">
    <property type="entry name" value="EF-hand_8"/>
    <property type="match status" value="1"/>
</dbReference>
<dbReference type="Gene3D" id="1.10.238.10">
    <property type="entry name" value="EF-hand"/>
    <property type="match status" value="1"/>
</dbReference>
<dbReference type="AlphaFoldDB" id="A0A1B0FI35"/>
<protein>
    <recommendedName>
        <fullName evidence="6">Protein SREK1IP1</fullName>
    </recommendedName>
</protein>
<organism evidence="11 12">
    <name type="scientific">Glossina morsitans morsitans</name>
    <name type="common">Savannah tsetse fly</name>
    <dbReference type="NCBI Taxonomy" id="37546"/>
    <lineage>
        <taxon>Eukaryota</taxon>
        <taxon>Metazoa</taxon>
        <taxon>Ecdysozoa</taxon>
        <taxon>Arthropoda</taxon>
        <taxon>Hexapoda</taxon>
        <taxon>Insecta</taxon>
        <taxon>Pterygota</taxon>
        <taxon>Neoptera</taxon>
        <taxon>Endopterygota</taxon>
        <taxon>Diptera</taxon>
        <taxon>Brachycera</taxon>
        <taxon>Muscomorpha</taxon>
        <taxon>Hippoboscoidea</taxon>
        <taxon>Glossinidae</taxon>
        <taxon>Glossina</taxon>
    </lineage>
</organism>
<dbReference type="Pfam" id="PF13202">
    <property type="entry name" value="EF-hand_5"/>
    <property type="match status" value="1"/>
</dbReference>
<keyword evidence="1" id="KW-0479">Metal-binding</keyword>
<keyword evidence="4" id="KW-0106">Calcium</keyword>
<evidence type="ECO:0000256" key="2">
    <source>
        <dbReference type="ARBA" id="ARBA00022771"/>
    </source>
</evidence>
<feature type="domain" description="EF-hand" evidence="10">
    <location>
        <begin position="435"/>
        <end position="470"/>
    </location>
</feature>
<feature type="compositionally biased region" description="Low complexity" evidence="8">
    <location>
        <begin position="117"/>
        <end position="146"/>
    </location>
</feature>
<dbReference type="Proteomes" id="UP000092444">
    <property type="component" value="Unassembled WGS sequence"/>
</dbReference>
<evidence type="ECO:0000259" key="9">
    <source>
        <dbReference type="PROSITE" id="PS50158"/>
    </source>
</evidence>
<dbReference type="InterPro" id="IPR002048">
    <property type="entry name" value="EF_hand_dom"/>
</dbReference>
<dbReference type="VEuPathDB" id="VectorBase:GMOY003414"/>
<dbReference type="SMART" id="SM00054">
    <property type="entry name" value="EFh"/>
    <property type="match status" value="3"/>
</dbReference>
<evidence type="ECO:0000256" key="5">
    <source>
        <dbReference type="ARBA" id="ARBA00037746"/>
    </source>
</evidence>
<feature type="compositionally biased region" description="Basic residues" evidence="8">
    <location>
        <begin position="164"/>
        <end position="174"/>
    </location>
</feature>
<dbReference type="PANTHER" id="PTHR31437:SF1">
    <property type="entry name" value="PROTEIN SREK1IP1"/>
    <property type="match status" value="1"/>
</dbReference>
<evidence type="ECO:0000256" key="7">
    <source>
        <dbReference type="PROSITE-ProRule" id="PRU00047"/>
    </source>
</evidence>
<evidence type="ECO:0000256" key="3">
    <source>
        <dbReference type="ARBA" id="ARBA00022833"/>
    </source>
</evidence>
<evidence type="ECO:0000259" key="10">
    <source>
        <dbReference type="PROSITE" id="PS50222"/>
    </source>
</evidence>
<feature type="region of interest" description="Disordered" evidence="8">
    <location>
        <begin position="72"/>
        <end position="179"/>
    </location>
</feature>
<proteinExistence type="predicted"/>
<keyword evidence="12" id="KW-1185">Reference proteome</keyword>
<name>A0A1B0FI35_GLOMM</name>
<dbReference type="EnsemblMetazoa" id="GMOY003414-RA">
    <property type="protein sequence ID" value="GMOY003414-PA"/>
    <property type="gene ID" value="GMOY003414"/>
</dbReference>
<dbReference type="CDD" id="cd00051">
    <property type="entry name" value="EFh"/>
    <property type="match status" value="1"/>
</dbReference>
<dbReference type="InterPro" id="IPR001878">
    <property type="entry name" value="Znf_CCHC"/>
</dbReference>
<evidence type="ECO:0000313" key="12">
    <source>
        <dbReference type="Proteomes" id="UP000092444"/>
    </source>
</evidence>
<dbReference type="PROSITE" id="PS50158">
    <property type="entry name" value="ZF_CCHC"/>
    <property type="match status" value="1"/>
</dbReference>
<dbReference type="InterPro" id="IPR018247">
    <property type="entry name" value="EF_Hand_1_Ca_BS"/>
</dbReference>
<accession>A0A1B0FI35</accession>
<feature type="domain" description="EF-hand" evidence="10">
    <location>
        <begin position="323"/>
        <end position="348"/>
    </location>
</feature>
<dbReference type="GO" id="GO:0008270">
    <property type="term" value="F:zinc ion binding"/>
    <property type="evidence" value="ECO:0007669"/>
    <property type="project" value="UniProtKB-KW"/>
</dbReference>
<dbReference type="SUPFAM" id="SSF47473">
    <property type="entry name" value="EF-hand"/>
    <property type="match status" value="1"/>
</dbReference>
<sequence length="487" mass="56067">MSFPLTNPNKDSNRAACKKCGYAGHLTYQCRNFLKVDPDKEILLDVESTSSDSELDYMTPLTELRMKEIKEKEAELSQKQQKKKIKTQKTKRKRSKHKKTKKKHSKKKNKKHKKTISENSTTSDSSISSSSSTLTTSSSSEASTESDSSDNEESSTSISDAQGHKMKRKGKYKRKADDAQIRRKKLKVKHNDRQNIISTNMAALAIIGRWLLRISSTRIERNFAIESVSYLNGFLCPTQLPRVSTAAQLSQFNQQDEFTYTVNRITLLYTEQDERLLGKTSDQEENNSDSDEEYECELGKHYLKGGQRGDSEFWRRKMCTLHKVLDINRDGVISFDDFALLVKRFTDLGHLSPEMSVEFLDVVRLTWEEQFGPITTYNLVTAEQFLTDMQHRLNDKDLRKHLGRFLFYLFKAVDYDHTGHLDLDQYKLFFHCLGLGDENAAVSFAVIDKNGDGLISLNEFVHLGRQFFLTEDETKISKLFWGPLINH</sequence>
<dbReference type="InterPro" id="IPR011992">
    <property type="entry name" value="EF-hand-dom_pair"/>
</dbReference>
<dbReference type="GO" id="GO:0003676">
    <property type="term" value="F:nucleic acid binding"/>
    <property type="evidence" value="ECO:0007669"/>
    <property type="project" value="InterPro"/>
</dbReference>
<feature type="domain" description="CCHC-type" evidence="9">
    <location>
        <begin position="17"/>
        <end position="32"/>
    </location>
</feature>
<comment type="function">
    <text evidence="5">Possible splicing regulator involved in the control of cellular survival.</text>
</comment>
<dbReference type="PANTHER" id="PTHR31437">
    <property type="entry name" value="SREK1IP1 FAMILY MEMBER"/>
    <property type="match status" value="1"/>
</dbReference>
<dbReference type="Pfam" id="PF13917">
    <property type="entry name" value="zf-CCHC_3"/>
    <property type="match status" value="1"/>
</dbReference>
<evidence type="ECO:0000313" key="11">
    <source>
        <dbReference type="EnsemblMetazoa" id="GMOY003414-PA"/>
    </source>
</evidence>
<feature type="compositionally biased region" description="Basic residues" evidence="8">
    <location>
        <begin position="80"/>
        <end position="114"/>
    </location>
</feature>
<dbReference type="EMBL" id="CCAG010003933">
    <property type="status" value="NOT_ANNOTATED_CDS"/>
    <property type="molecule type" value="Genomic_DNA"/>
</dbReference>
<dbReference type="PROSITE" id="PS00018">
    <property type="entry name" value="EF_HAND_1"/>
    <property type="match status" value="2"/>
</dbReference>